<evidence type="ECO:0000313" key="3">
    <source>
        <dbReference type="Proteomes" id="UP000515861"/>
    </source>
</evidence>
<gene>
    <name evidence="2" type="ORF">H8M03_03025</name>
</gene>
<dbReference type="Gene3D" id="2.40.10.10">
    <property type="entry name" value="Trypsin-like serine proteases"/>
    <property type="match status" value="2"/>
</dbReference>
<evidence type="ECO:0000256" key="1">
    <source>
        <dbReference type="SAM" id="SignalP"/>
    </source>
</evidence>
<sequence>MTLLALAASMAMASSAMAQEPPVPEPPSERVLAGGRNPVVSYLMQAYGLSEAVAEERLAVQSEVMELAQRLERENDPAYADIWIEHEPVYKINIAFLDKNERQAFRESLSPRLRRYVQIVPVNKSRKQKRQDLEELSAALRSANIAFDGWFEEKKQRFDLGVGSASDLARAEPLVPPRLRGTVDLVVRKLPAREAPPTGVVSGDFIAGGHAVWISDNPAHPNPTQCTFGFPVRYGASRLKGVLTAAHCTVPAPQIFAHRFGNPVHFIKFDWARPIIRKLEGPYDYMVLEGSSALGDDGLYDVYFENPNNQVPGVTGNYFDIYAYAAKASMKVGDAVCKSGDTTKLTCGTIKAIDGTAFGYPGFFVVSNTSQPDLTAPGDSGGPWFFNPGTGSKAIAIGMHSGGTEGCVGRDCNAYAMFIELIDDHDATIKLPSTP</sequence>
<evidence type="ECO:0000313" key="2">
    <source>
        <dbReference type="EMBL" id="QNM83334.1"/>
    </source>
</evidence>
<dbReference type="CDD" id="cd21112">
    <property type="entry name" value="alphaLP-like"/>
    <property type="match status" value="1"/>
</dbReference>
<name>A0A7G9L3Y5_9SPHN</name>
<dbReference type="KEGG" id="ssau:H8M03_03025"/>
<reference evidence="2 3" key="1">
    <citation type="submission" date="2020-08" db="EMBL/GenBank/DDBJ databases">
        <title>Sphingomonas sp. sand1-3 16S ribosomal RNA gene Genome sequencing and assembly.</title>
        <authorList>
            <person name="Kang M."/>
        </authorList>
    </citation>
    <scope>NUCLEOTIDE SEQUENCE [LARGE SCALE GENOMIC DNA]</scope>
    <source>
        <strain evidence="3">sand1-3</strain>
    </source>
</reference>
<evidence type="ECO:0008006" key="4">
    <source>
        <dbReference type="Google" id="ProtNLM"/>
    </source>
</evidence>
<feature type="signal peptide" evidence="1">
    <location>
        <begin position="1"/>
        <end position="18"/>
    </location>
</feature>
<organism evidence="2 3">
    <name type="scientific">Sphingomonas sabuli</name>
    <dbReference type="NCBI Taxonomy" id="2764186"/>
    <lineage>
        <taxon>Bacteria</taxon>
        <taxon>Pseudomonadati</taxon>
        <taxon>Pseudomonadota</taxon>
        <taxon>Alphaproteobacteria</taxon>
        <taxon>Sphingomonadales</taxon>
        <taxon>Sphingomonadaceae</taxon>
        <taxon>Sphingomonas</taxon>
    </lineage>
</organism>
<protein>
    <recommendedName>
        <fullName evidence="4">Peptidase S1 domain-containing protein</fullName>
    </recommendedName>
</protein>
<dbReference type="Proteomes" id="UP000515861">
    <property type="component" value="Chromosome"/>
</dbReference>
<dbReference type="AlphaFoldDB" id="A0A7G9L3Y5"/>
<keyword evidence="1" id="KW-0732">Signal</keyword>
<dbReference type="EMBL" id="CP060697">
    <property type="protein sequence ID" value="QNM83334.1"/>
    <property type="molecule type" value="Genomic_DNA"/>
</dbReference>
<dbReference type="SUPFAM" id="SSF50494">
    <property type="entry name" value="Trypsin-like serine proteases"/>
    <property type="match status" value="1"/>
</dbReference>
<accession>A0A7G9L3Y5</accession>
<dbReference type="InterPro" id="IPR009003">
    <property type="entry name" value="Peptidase_S1_PA"/>
</dbReference>
<dbReference type="InterPro" id="IPR043504">
    <property type="entry name" value="Peptidase_S1_PA_chymotrypsin"/>
</dbReference>
<dbReference type="RefSeq" id="WP_187480289.1">
    <property type="nucleotide sequence ID" value="NZ_CP060697.1"/>
</dbReference>
<proteinExistence type="predicted"/>
<keyword evidence="3" id="KW-1185">Reference proteome</keyword>
<feature type="chain" id="PRO_5028986586" description="Peptidase S1 domain-containing protein" evidence="1">
    <location>
        <begin position="19"/>
        <end position="435"/>
    </location>
</feature>